<accession>A0A2D3UNV0</accession>
<dbReference type="EMBL" id="FJUY01000005">
    <property type="protein sequence ID" value="CZT17902.1"/>
    <property type="molecule type" value="Genomic_DNA"/>
</dbReference>
<feature type="compositionally biased region" description="Low complexity" evidence="1">
    <location>
        <begin position="1"/>
        <end position="13"/>
    </location>
</feature>
<evidence type="ECO:0000313" key="2">
    <source>
        <dbReference type="EMBL" id="CZT17902.1"/>
    </source>
</evidence>
<dbReference type="PANTHER" id="PTHR45752">
    <property type="entry name" value="LEUCINE-RICH REPEAT-CONTAINING"/>
    <property type="match status" value="1"/>
</dbReference>
<sequence>MIPTIRPTSHPISTSPPPLLAAPRQLGRTTAMTLPSSPPILPTAMEIDPPSSPPLPALAVPPSRKRQFEFDLSSDPVFSEGTTDSEDGCDRPRRKRMVRGPWWSMGKRPQRDGSVLNENSRNVDSGVWMGSDESDVSSASLLSNQRRLQALRVTPTPRVVAKVGAIKATTTSMSRARQVEQVADNIINNCVEEGNESVDLSQLDLKTLSSETLRPLQQLIRHAQLSMMEPPSEDQFTALTPELKLFLAGNQLTRLPSELFLLENMTVLSVRSNLLPELPHSIGRLKLLKELNIAGNQIKYLPWELLDLLRSAKRVSIRPNPLIEIESLSTLAIPQSETTGEENMMSSSQEQADPISTRLHERLALGRSRHAERTAEYSLTGDESCEARQELIYLASSKVRYFDVAGTPCRGSGEDFAVVFDGLLSAASSLHRPPSLFELVLQRAQKDCDLSALPSGLPGSVLAGLCKAAEAVDVGNQECTTCKRGFIIPRATWMEFWFRGPPTQRELSSDAVLPFLRTACSWACAEPTAAGGFR</sequence>
<evidence type="ECO:0008006" key="4">
    <source>
        <dbReference type="Google" id="ProtNLM"/>
    </source>
</evidence>
<dbReference type="STRING" id="112498.A0A2D3UNV0"/>
<proteinExistence type="predicted"/>
<reference evidence="2 3" key="1">
    <citation type="submission" date="2016-03" db="EMBL/GenBank/DDBJ databases">
        <authorList>
            <person name="Ploux O."/>
        </authorList>
    </citation>
    <scope>NUCLEOTIDE SEQUENCE [LARGE SCALE GENOMIC DNA]</scope>
    <source>
        <strain evidence="2 3">URUG2</strain>
    </source>
</reference>
<feature type="region of interest" description="Disordered" evidence="1">
    <location>
        <begin position="1"/>
        <end position="22"/>
    </location>
</feature>
<gene>
    <name evidence="2" type="ORF">RCC_03739</name>
</gene>
<dbReference type="Gene3D" id="3.80.10.10">
    <property type="entry name" value="Ribonuclease Inhibitor"/>
    <property type="match status" value="1"/>
</dbReference>
<dbReference type="PANTHER" id="PTHR45752:SF187">
    <property type="entry name" value="LEUCINE-RICH REPEAT AND IQ DOMAIN-CONTAINING PROTEIN 4"/>
    <property type="match status" value="1"/>
</dbReference>
<keyword evidence="3" id="KW-1185">Reference proteome</keyword>
<name>A0A2D3UNV0_9PEZI</name>
<feature type="region of interest" description="Disordered" evidence="1">
    <location>
        <begin position="74"/>
        <end position="118"/>
    </location>
</feature>
<dbReference type="OrthoDB" id="1517790at2759"/>
<dbReference type="InterPro" id="IPR001611">
    <property type="entry name" value="Leu-rich_rpt"/>
</dbReference>
<dbReference type="SUPFAM" id="SSF52075">
    <property type="entry name" value="Outer arm dynein light chain 1"/>
    <property type="match status" value="1"/>
</dbReference>
<evidence type="ECO:0000313" key="3">
    <source>
        <dbReference type="Proteomes" id="UP000225277"/>
    </source>
</evidence>
<dbReference type="InterPro" id="IPR032675">
    <property type="entry name" value="LRR_dom_sf"/>
</dbReference>
<dbReference type="Proteomes" id="UP000225277">
    <property type="component" value="Unassembled WGS sequence"/>
</dbReference>
<dbReference type="Pfam" id="PF13855">
    <property type="entry name" value="LRR_8"/>
    <property type="match status" value="1"/>
</dbReference>
<dbReference type="GeneID" id="35598934"/>
<protein>
    <recommendedName>
        <fullName evidence="4">Leucine Rich Repeat domain protein</fullName>
    </recommendedName>
</protein>
<organism evidence="2 3">
    <name type="scientific">Ramularia collo-cygni</name>
    <dbReference type="NCBI Taxonomy" id="112498"/>
    <lineage>
        <taxon>Eukaryota</taxon>
        <taxon>Fungi</taxon>
        <taxon>Dikarya</taxon>
        <taxon>Ascomycota</taxon>
        <taxon>Pezizomycotina</taxon>
        <taxon>Dothideomycetes</taxon>
        <taxon>Dothideomycetidae</taxon>
        <taxon>Mycosphaerellales</taxon>
        <taxon>Mycosphaerellaceae</taxon>
        <taxon>Ramularia</taxon>
    </lineage>
</organism>
<dbReference type="RefSeq" id="XP_023624792.1">
    <property type="nucleotide sequence ID" value="XM_023769024.1"/>
</dbReference>
<evidence type="ECO:0000256" key="1">
    <source>
        <dbReference type="SAM" id="MobiDB-lite"/>
    </source>
</evidence>
<dbReference type="AlphaFoldDB" id="A0A2D3UNV0"/>
<dbReference type="InterPro" id="IPR050715">
    <property type="entry name" value="LRR-SigEffector_domain"/>
</dbReference>